<feature type="compositionally biased region" description="Low complexity" evidence="1">
    <location>
        <begin position="63"/>
        <end position="76"/>
    </location>
</feature>
<dbReference type="AlphaFoldDB" id="G4TB10"/>
<evidence type="ECO:0008006" key="4">
    <source>
        <dbReference type="Google" id="ProtNLM"/>
    </source>
</evidence>
<dbReference type="STRING" id="1109443.G4TB10"/>
<feature type="region of interest" description="Disordered" evidence="1">
    <location>
        <begin position="44"/>
        <end position="114"/>
    </location>
</feature>
<accession>G4TB10</accession>
<dbReference type="eggNOG" id="ENOG502SCI5">
    <property type="taxonomic scope" value="Eukaryota"/>
</dbReference>
<gene>
    <name evidence="2" type="ORF">PIIN_02383</name>
</gene>
<dbReference type="InParanoid" id="G4TB10"/>
<reference evidence="2 3" key="1">
    <citation type="journal article" date="2011" name="PLoS Pathog.">
        <title>Endophytic Life Strategies Decoded by Genome and Transcriptome Analyses of the Mutualistic Root Symbiont Piriformospora indica.</title>
        <authorList>
            <person name="Zuccaro A."/>
            <person name="Lahrmann U."/>
            <person name="Guldener U."/>
            <person name="Langen G."/>
            <person name="Pfiffi S."/>
            <person name="Biedenkopf D."/>
            <person name="Wong P."/>
            <person name="Samans B."/>
            <person name="Grimm C."/>
            <person name="Basiewicz M."/>
            <person name="Murat C."/>
            <person name="Martin F."/>
            <person name="Kogel K.H."/>
        </authorList>
    </citation>
    <scope>NUCLEOTIDE SEQUENCE [LARGE SCALE GENOMIC DNA]</scope>
    <source>
        <strain evidence="2 3">DSM 11827</strain>
    </source>
</reference>
<dbReference type="Proteomes" id="UP000007148">
    <property type="component" value="Unassembled WGS sequence"/>
</dbReference>
<keyword evidence="3" id="KW-1185">Reference proteome</keyword>
<feature type="compositionally biased region" description="Pro residues" evidence="1">
    <location>
        <begin position="145"/>
        <end position="156"/>
    </location>
</feature>
<comment type="caution">
    <text evidence="2">The sequence shown here is derived from an EMBL/GenBank/DDBJ whole genome shotgun (WGS) entry which is preliminary data.</text>
</comment>
<feature type="compositionally biased region" description="Pro residues" evidence="1">
    <location>
        <begin position="77"/>
        <end position="88"/>
    </location>
</feature>
<evidence type="ECO:0000313" key="2">
    <source>
        <dbReference type="EMBL" id="CCA68519.1"/>
    </source>
</evidence>
<name>G4TB10_SERID</name>
<feature type="compositionally biased region" description="Basic and acidic residues" evidence="1">
    <location>
        <begin position="188"/>
        <end position="218"/>
    </location>
</feature>
<proteinExistence type="predicted"/>
<dbReference type="OMA" id="HEERYIE"/>
<feature type="compositionally biased region" description="Low complexity" evidence="1">
    <location>
        <begin position="89"/>
        <end position="114"/>
    </location>
</feature>
<evidence type="ECO:0000256" key="1">
    <source>
        <dbReference type="SAM" id="MobiDB-lite"/>
    </source>
</evidence>
<dbReference type="EMBL" id="CAFZ01000034">
    <property type="protein sequence ID" value="CCA68519.1"/>
    <property type="molecule type" value="Genomic_DNA"/>
</dbReference>
<sequence>MDAKLKAMKVADLKSILQQANVSFDAKLTKPALIKKILETPEALAAASAGEENADDDLPDLPPAALYEAPKATTDPSPAPTKAPPPTPAAGLAKASPAAPGPSKAAETSTAAFKAADVVPATLEDEAAKRRARAAKWGTTFVDPTAPPPAPAPAPSKPAKAAKAQATIDDEEKIKARQAKFGTSSAGKKAEAPVDEEELRKRKLREERFGANKKPRIE</sequence>
<protein>
    <recommendedName>
        <fullName evidence="4">THO1-MOS11 C-terminal domain-containing protein</fullName>
    </recommendedName>
</protein>
<dbReference type="HOGENOM" id="CLU_1166455_0_0_1"/>
<dbReference type="OrthoDB" id="445357at2759"/>
<feature type="region of interest" description="Disordered" evidence="1">
    <location>
        <begin position="127"/>
        <end position="218"/>
    </location>
</feature>
<evidence type="ECO:0000313" key="3">
    <source>
        <dbReference type="Proteomes" id="UP000007148"/>
    </source>
</evidence>
<organism evidence="2 3">
    <name type="scientific">Serendipita indica (strain DSM 11827)</name>
    <name type="common">Root endophyte fungus</name>
    <name type="synonym">Piriformospora indica</name>
    <dbReference type="NCBI Taxonomy" id="1109443"/>
    <lineage>
        <taxon>Eukaryota</taxon>
        <taxon>Fungi</taxon>
        <taxon>Dikarya</taxon>
        <taxon>Basidiomycota</taxon>
        <taxon>Agaricomycotina</taxon>
        <taxon>Agaricomycetes</taxon>
        <taxon>Sebacinales</taxon>
        <taxon>Serendipitaceae</taxon>
        <taxon>Serendipita</taxon>
    </lineage>
</organism>